<reference evidence="14 15" key="1">
    <citation type="submission" date="2020-03" db="EMBL/GenBank/DDBJ databases">
        <authorList>
            <person name="Zhu W."/>
        </authorList>
    </citation>
    <scope>NUCLEOTIDE SEQUENCE [LARGE SCALE GENOMIC DNA]</scope>
    <source>
        <strain evidence="14 15">323-1</strain>
    </source>
</reference>
<comment type="catalytic activity">
    <reaction evidence="11">
        <text>6-carboxyhexanoyl-[ACP] + L-alanine + H(+) = (8S)-8-amino-7-oxononanoate + holo-[ACP] + CO2</text>
        <dbReference type="Rhea" id="RHEA:42288"/>
        <dbReference type="Rhea" id="RHEA-COMP:9685"/>
        <dbReference type="Rhea" id="RHEA-COMP:9955"/>
        <dbReference type="ChEBI" id="CHEBI:15378"/>
        <dbReference type="ChEBI" id="CHEBI:16526"/>
        <dbReference type="ChEBI" id="CHEBI:57972"/>
        <dbReference type="ChEBI" id="CHEBI:64479"/>
        <dbReference type="ChEBI" id="CHEBI:78846"/>
        <dbReference type="ChEBI" id="CHEBI:149468"/>
        <dbReference type="EC" id="2.3.1.47"/>
    </reaction>
</comment>
<dbReference type="Pfam" id="PF00155">
    <property type="entry name" value="Aminotran_1_2"/>
    <property type="match status" value="1"/>
</dbReference>
<evidence type="ECO:0000256" key="4">
    <source>
        <dbReference type="ARBA" id="ARBA00011738"/>
    </source>
</evidence>
<proteinExistence type="inferred from homology"/>
<evidence type="ECO:0000313" key="14">
    <source>
        <dbReference type="EMBL" id="QIO06755.1"/>
    </source>
</evidence>
<accession>A0A6G8RY10</accession>
<dbReference type="PANTHER" id="PTHR13693:SF100">
    <property type="entry name" value="8-AMINO-7-OXONONANOATE SYNTHASE"/>
    <property type="match status" value="1"/>
</dbReference>
<evidence type="ECO:0000256" key="10">
    <source>
        <dbReference type="ARBA" id="ARBA00033381"/>
    </source>
</evidence>
<dbReference type="EMBL" id="CP049801">
    <property type="protein sequence ID" value="QIO06755.1"/>
    <property type="molecule type" value="Genomic_DNA"/>
</dbReference>
<dbReference type="Gene3D" id="3.40.640.10">
    <property type="entry name" value="Type I PLP-dependent aspartate aminotransferase-like (Major domain)"/>
    <property type="match status" value="1"/>
</dbReference>
<dbReference type="PANTHER" id="PTHR13693">
    <property type="entry name" value="CLASS II AMINOTRANSFERASE/8-AMINO-7-OXONONANOATE SYNTHASE"/>
    <property type="match status" value="1"/>
</dbReference>
<name>A0A6G8RY10_9GAMM</name>
<dbReference type="InterPro" id="IPR001917">
    <property type="entry name" value="Aminotrans_II_pyridoxalP_BS"/>
</dbReference>
<dbReference type="PROSITE" id="PS00599">
    <property type="entry name" value="AA_TRANSFER_CLASS_2"/>
    <property type="match status" value="1"/>
</dbReference>
<dbReference type="InterPro" id="IPR015424">
    <property type="entry name" value="PyrdxlP-dep_Trfase"/>
</dbReference>
<gene>
    <name evidence="14" type="ORF">G8E00_12790</name>
</gene>
<dbReference type="EC" id="2.3.1.47" evidence="5"/>
<dbReference type="GO" id="GO:0009102">
    <property type="term" value="P:biotin biosynthetic process"/>
    <property type="evidence" value="ECO:0007669"/>
    <property type="project" value="UniProtKB-KW"/>
</dbReference>
<dbReference type="InterPro" id="IPR015422">
    <property type="entry name" value="PyrdxlP-dep_Trfase_small"/>
</dbReference>
<keyword evidence="7" id="KW-0093">Biotin biosynthesis</keyword>
<dbReference type="SUPFAM" id="SSF53383">
    <property type="entry name" value="PLP-dependent transferases"/>
    <property type="match status" value="1"/>
</dbReference>
<evidence type="ECO:0000256" key="5">
    <source>
        <dbReference type="ARBA" id="ARBA00013187"/>
    </source>
</evidence>
<evidence type="ECO:0000313" key="15">
    <source>
        <dbReference type="Proteomes" id="UP000502297"/>
    </source>
</evidence>
<evidence type="ECO:0000256" key="6">
    <source>
        <dbReference type="ARBA" id="ARBA00022679"/>
    </source>
</evidence>
<comment type="subunit">
    <text evidence="4">Homodimer.</text>
</comment>
<evidence type="ECO:0000256" key="11">
    <source>
        <dbReference type="ARBA" id="ARBA00047715"/>
    </source>
</evidence>
<dbReference type="Gene3D" id="3.90.1150.10">
    <property type="entry name" value="Aspartate Aminotransferase, domain 1"/>
    <property type="match status" value="1"/>
</dbReference>
<dbReference type="AlphaFoldDB" id="A0A6G8RY10"/>
<feature type="domain" description="Aminotransferase class I/classII large" evidence="13">
    <location>
        <begin position="39"/>
        <end position="385"/>
    </location>
</feature>
<evidence type="ECO:0000256" key="8">
    <source>
        <dbReference type="ARBA" id="ARBA00022898"/>
    </source>
</evidence>
<evidence type="ECO:0000256" key="2">
    <source>
        <dbReference type="ARBA" id="ARBA00004746"/>
    </source>
</evidence>
<dbReference type="GO" id="GO:0030170">
    <property type="term" value="F:pyridoxal phosphate binding"/>
    <property type="evidence" value="ECO:0007669"/>
    <property type="project" value="InterPro"/>
</dbReference>
<sequence length="392" mass="44004">MSLLDHYADQLDSLKHQGQLRQFTSAQQDGRWIMVNDHQMLNLSSNDYLGLAQNTQLVEEFFDLMPTSAKRMSSSSSRLLTGNFAEYEALEQALSDAFLGRAALLFNSGYHMNIGILPALCDVRTLILSDKLIHASMIDGIRLSKAQYYRYRHNDLTHLEQLLSQYHGDDKFDRIIVVTESIFSMDGDETDLKALVAIKSRYTKVMLYVDEAHAIGVRGERGLGCAEQYAVIAQIDFLVGTFGKALASVGGYLICDPIIRTFLINHMRPLIFSTAQPPINMAWTQFIFSKMQDLNAQRLQLKQLSQQIQTDIRDLGYACPSSSHIVPIIIGEAQATIDKAKQLQQAGFYIMPVRPPTVPKGGSRLRVCLNTTVDQQDVINLLKHLAHSSFKS</sequence>
<evidence type="ECO:0000256" key="1">
    <source>
        <dbReference type="ARBA" id="ARBA00001933"/>
    </source>
</evidence>
<evidence type="ECO:0000256" key="12">
    <source>
        <dbReference type="RuleBase" id="RU003693"/>
    </source>
</evidence>
<dbReference type="InterPro" id="IPR050087">
    <property type="entry name" value="AON_synthase_class-II"/>
</dbReference>
<dbReference type="Proteomes" id="UP000502297">
    <property type="component" value="Chromosome"/>
</dbReference>
<dbReference type="InterPro" id="IPR004839">
    <property type="entry name" value="Aminotransferase_I/II_large"/>
</dbReference>
<comment type="cofactor">
    <cofactor evidence="1 12">
        <name>pyridoxal 5'-phosphate</name>
        <dbReference type="ChEBI" id="CHEBI:597326"/>
    </cofactor>
</comment>
<dbReference type="InterPro" id="IPR015421">
    <property type="entry name" value="PyrdxlP-dep_Trfase_major"/>
</dbReference>
<evidence type="ECO:0000259" key="13">
    <source>
        <dbReference type="Pfam" id="PF00155"/>
    </source>
</evidence>
<keyword evidence="8 12" id="KW-0663">Pyridoxal phosphate</keyword>
<comment type="pathway">
    <text evidence="2">Cofactor biosynthesis; biotin biosynthesis.</text>
</comment>
<evidence type="ECO:0000256" key="9">
    <source>
        <dbReference type="ARBA" id="ARBA00032610"/>
    </source>
</evidence>
<organism evidence="14 15">
    <name type="scientific">Acinetobacter shaoyimingii</name>
    <dbReference type="NCBI Taxonomy" id="2715164"/>
    <lineage>
        <taxon>Bacteria</taxon>
        <taxon>Pseudomonadati</taxon>
        <taxon>Pseudomonadota</taxon>
        <taxon>Gammaproteobacteria</taxon>
        <taxon>Moraxellales</taxon>
        <taxon>Moraxellaceae</taxon>
        <taxon>Acinetobacter</taxon>
    </lineage>
</organism>
<comment type="similarity">
    <text evidence="3">Belongs to the class-II pyridoxal-phosphate-dependent aminotransferase family. BioF subfamily.</text>
</comment>
<dbReference type="GO" id="GO:0008710">
    <property type="term" value="F:8-amino-7-oxononanoate synthase activity"/>
    <property type="evidence" value="ECO:0007669"/>
    <property type="project" value="UniProtKB-EC"/>
</dbReference>
<evidence type="ECO:0000256" key="3">
    <source>
        <dbReference type="ARBA" id="ARBA00010008"/>
    </source>
</evidence>
<dbReference type="RefSeq" id="WP_166225134.1">
    <property type="nucleotide sequence ID" value="NZ_CP049801.1"/>
</dbReference>
<dbReference type="KEGG" id="asha:G8E00_12790"/>
<keyword evidence="6" id="KW-0808">Transferase</keyword>
<keyword evidence="15" id="KW-1185">Reference proteome</keyword>
<protein>
    <recommendedName>
        <fullName evidence="5">8-amino-7-oxononanoate synthase</fullName>
        <ecNumber evidence="5">2.3.1.47</ecNumber>
    </recommendedName>
    <alternativeName>
        <fullName evidence="9">7-keto-8-amino-pelargonic acid synthase</fullName>
    </alternativeName>
    <alternativeName>
        <fullName evidence="10">8-amino-7-ketopelargonate synthase</fullName>
    </alternativeName>
</protein>
<evidence type="ECO:0000256" key="7">
    <source>
        <dbReference type="ARBA" id="ARBA00022756"/>
    </source>
</evidence>